<keyword evidence="3" id="KW-0813">Transport</keyword>
<evidence type="ECO:0000256" key="1">
    <source>
        <dbReference type="ARBA" id="ARBA00004141"/>
    </source>
</evidence>
<evidence type="ECO:0000256" key="8">
    <source>
        <dbReference type="SAM" id="Phobius"/>
    </source>
</evidence>
<feature type="transmembrane region" description="Helical" evidence="8">
    <location>
        <begin position="38"/>
        <end position="58"/>
    </location>
</feature>
<evidence type="ECO:0000256" key="7">
    <source>
        <dbReference type="ARBA" id="ARBA00023136"/>
    </source>
</evidence>
<dbReference type="InterPro" id="IPR004761">
    <property type="entry name" value="Spore_GerAB"/>
</dbReference>
<feature type="transmembrane region" description="Helical" evidence="8">
    <location>
        <begin position="78"/>
        <end position="97"/>
    </location>
</feature>
<evidence type="ECO:0000256" key="2">
    <source>
        <dbReference type="ARBA" id="ARBA00007998"/>
    </source>
</evidence>
<keyword evidence="7 8" id="KW-0472">Membrane</keyword>
<comment type="caution">
    <text evidence="9">The sequence shown here is derived from an EMBL/GenBank/DDBJ whole genome shotgun (WGS) entry which is preliminary data.</text>
</comment>
<keyword evidence="4" id="KW-0309">Germination</keyword>
<feature type="transmembrane region" description="Helical" evidence="8">
    <location>
        <begin position="214"/>
        <end position="235"/>
    </location>
</feature>
<keyword evidence="10" id="KW-1185">Reference proteome</keyword>
<feature type="transmembrane region" description="Helical" evidence="8">
    <location>
        <begin position="117"/>
        <end position="135"/>
    </location>
</feature>
<evidence type="ECO:0008006" key="11">
    <source>
        <dbReference type="Google" id="ProtNLM"/>
    </source>
</evidence>
<evidence type="ECO:0000256" key="5">
    <source>
        <dbReference type="ARBA" id="ARBA00022692"/>
    </source>
</evidence>
<reference evidence="9" key="1">
    <citation type="submission" date="2022-01" db="EMBL/GenBank/DDBJ databases">
        <authorList>
            <person name="Criscuolo A."/>
        </authorList>
    </citation>
    <scope>NUCLEOTIDE SEQUENCE</scope>
    <source>
        <strain evidence="9">CIP111893</strain>
    </source>
</reference>
<dbReference type="RefSeq" id="WP_236347438.1">
    <property type="nucleotide sequence ID" value="NZ_CAKMMF010000051.1"/>
</dbReference>
<dbReference type="NCBIfam" id="TIGR00912">
    <property type="entry name" value="2A0309"/>
    <property type="match status" value="1"/>
</dbReference>
<gene>
    <name evidence="9" type="ORF">PAECIP111893_05247</name>
</gene>
<accession>A0ABN8H6V6</accession>
<comment type="similarity">
    <text evidence="2">Belongs to the amino acid-polyamine-organocation (APC) superfamily. Spore germination protein (SGP) (TC 2.A.3.9) family.</text>
</comment>
<evidence type="ECO:0000256" key="3">
    <source>
        <dbReference type="ARBA" id="ARBA00022448"/>
    </source>
</evidence>
<evidence type="ECO:0000313" key="9">
    <source>
        <dbReference type="EMBL" id="CAH1225333.1"/>
    </source>
</evidence>
<feature type="transmembrane region" description="Helical" evidence="8">
    <location>
        <begin position="332"/>
        <end position="351"/>
    </location>
</feature>
<feature type="transmembrane region" description="Helical" evidence="8">
    <location>
        <begin position="302"/>
        <end position="320"/>
    </location>
</feature>
<evidence type="ECO:0000256" key="4">
    <source>
        <dbReference type="ARBA" id="ARBA00022544"/>
    </source>
</evidence>
<keyword evidence="5 8" id="KW-0812">Transmembrane</keyword>
<keyword evidence="6 8" id="KW-1133">Transmembrane helix</keyword>
<feature type="transmembrane region" description="Helical" evidence="8">
    <location>
        <begin position="271"/>
        <end position="290"/>
    </location>
</feature>
<dbReference type="Pfam" id="PF03845">
    <property type="entry name" value="Spore_permease"/>
    <property type="match status" value="1"/>
</dbReference>
<sequence>MNSNKLGIWSISMMLLLSIGLANHVFVLPALLKAAGRDAWLCVFPAVLFALPWVAFIIHGIMIRTRQAQLRDWLKHKLPPAAVWVLLLPVILLLYVHGFQTYVDTIAWTSKTYLPRTPIFVMALLLMLLVSFAVWSGFRTVVLMSCLLLPPVVLLGDFVMSANMPDKNYALLLPFVENGYYSLFSGSLYAAGGLIELSFIVFIQHYFAVKITKWQLMLLIVLLAMLTLGPTIGAITEFGPVEAAKLNYPAFAQWRLVTIGRYIEHVDFFAIFQWISGAFVRISLSLIIVQELLPTRKSSKKLIILLLIGVSYVAGTILLNNHMVEYQRLSHYMFFASIIIAVFVMLVIWLLSFKKNSDGGGGDNERQREQVPSHT</sequence>
<evidence type="ECO:0000313" key="10">
    <source>
        <dbReference type="Proteomes" id="UP000838686"/>
    </source>
</evidence>
<comment type="subcellular location">
    <subcellularLocation>
        <location evidence="1">Membrane</location>
        <topology evidence="1">Multi-pass membrane protein</topology>
    </subcellularLocation>
</comment>
<proteinExistence type="inferred from homology"/>
<feature type="transmembrane region" description="Helical" evidence="8">
    <location>
        <begin position="180"/>
        <end position="202"/>
    </location>
</feature>
<dbReference type="PANTHER" id="PTHR34975:SF2">
    <property type="entry name" value="SPORE GERMINATION PROTEIN A2"/>
    <property type="match status" value="1"/>
</dbReference>
<organism evidence="9 10">
    <name type="scientific">Paenibacillus plantiphilus</name>
    <dbReference type="NCBI Taxonomy" id="2905650"/>
    <lineage>
        <taxon>Bacteria</taxon>
        <taxon>Bacillati</taxon>
        <taxon>Bacillota</taxon>
        <taxon>Bacilli</taxon>
        <taxon>Bacillales</taxon>
        <taxon>Paenibacillaceae</taxon>
        <taxon>Paenibacillus</taxon>
    </lineage>
</organism>
<name>A0ABN8H6V6_9BACL</name>
<evidence type="ECO:0000256" key="6">
    <source>
        <dbReference type="ARBA" id="ARBA00022989"/>
    </source>
</evidence>
<dbReference type="Proteomes" id="UP000838686">
    <property type="component" value="Unassembled WGS sequence"/>
</dbReference>
<dbReference type="EMBL" id="CAKMMF010000051">
    <property type="protein sequence ID" value="CAH1225333.1"/>
    <property type="molecule type" value="Genomic_DNA"/>
</dbReference>
<dbReference type="PANTHER" id="PTHR34975">
    <property type="entry name" value="SPORE GERMINATION PROTEIN A2"/>
    <property type="match status" value="1"/>
</dbReference>
<protein>
    <recommendedName>
        <fullName evidence="11">Spore germination protein (Amino acid permease)</fullName>
    </recommendedName>
</protein>
<feature type="transmembrane region" description="Helical" evidence="8">
    <location>
        <begin position="142"/>
        <end position="160"/>
    </location>
</feature>